<dbReference type="Proteomes" id="UP000183788">
    <property type="component" value="Unassembled WGS sequence"/>
</dbReference>
<evidence type="ECO:0000313" key="6">
    <source>
        <dbReference type="Proteomes" id="UP000183788"/>
    </source>
</evidence>
<keyword evidence="7" id="KW-1185">Reference proteome</keyword>
<evidence type="ECO:0000313" key="7">
    <source>
        <dbReference type="Proteomes" id="UP001326715"/>
    </source>
</evidence>
<dbReference type="OrthoDB" id="600363at2"/>
<evidence type="ECO:0000313" key="5">
    <source>
        <dbReference type="EMBL" id="WQG88085.1"/>
    </source>
</evidence>
<evidence type="ECO:0000256" key="1">
    <source>
        <dbReference type="ARBA" id="ARBA00022729"/>
    </source>
</evidence>
<dbReference type="PANTHER" id="PTHR16026">
    <property type="entry name" value="CARTILAGE ACIDIC PROTEIN 1"/>
    <property type="match status" value="1"/>
</dbReference>
<dbReference type="EMBL" id="CP140154">
    <property type="protein sequence ID" value="WQG88085.1"/>
    <property type="molecule type" value="Genomic_DNA"/>
</dbReference>
<dbReference type="InterPro" id="IPR011519">
    <property type="entry name" value="UnbV_ASPIC"/>
</dbReference>
<proteinExistence type="predicted"/>
<evidence type="ECO:0000259" key="3">
    <source>
        <dbReference type="Pfam" id="PF24595"/>
    </source>
</evidence>
<gene>
    <name evidence="4" type="ORF">SAMN05661012_04512</name>
    <name evidence="5" type="ORF">SR876_24465</name>
</gene>
<dbReference type="NCBIfam" id="TIGR01451">
    <property type="entry name" value="B_ant_repeat"/>
    <property type="match status" value="1"/>
</dbReference>
<evidence type="ECO:0000259" key="2">
    <source>
        <dbReference type="Pfam" id="PF07593"/>
    </source>
</evidence>
<keyword evidence="1" id="KW-0732">Signal</keyword>
<dbReference type="InterPro" id="IPR047589">
    <property type="entry name" value="DUF11_rpt"/>
</dbReference>
<dbReference type="SUPFAM" id="SSF69318">
    <property type="entry name" value="Integrin alpha N-terminal domain"/>
    <property type="match status" value="2"/>
</dbReference>
<dbReference type="Proteomes" id="UP001326715">
    <property type="component" value="Chromosome"/>
</dbReference>
<accession>A0A1K1S0R6</accession>
<organism evidence="4 6">
    <name type="scientific">Chitinophaga sancti</name>
    <dbReference type="NCBI Taxonomy" id="1004"/>
    <lineage>
        <taxon>Bacteria</taxon>
        <taxon>Pseudomonadati</taxon>
        <taxon>Bacteroidota</taxon>
        <taxon>Chitinophagia</taxon>
        <taxon>Chitinophagales</taxon>
        <taxon>Chitinophagaceae</taxon>
        <taxon>Chitinophaga</taxon>
    </lineage>
</organism>
<dbReference type="InterPro" id="IPR028994">
    <property type="entry name" value="Integrin_alpha_N"/>
</dbReference>
<name>A0A1K1S0R6_9BACT</name>
<dbReference type="PANTHER" id="PTHR16026:SF0">
    <property type="entry name" value="CARTILAGE ACIDIC PROTEIN 1"/>
    <property type="match status" value="1"/>
</dbReference>
<feature type="domain" description="ASPIC/UnbV" evidence="2">
    <location>
        <begin position="1011"/>
        <end position="1077"/>
    </location>
</feature>
<reference evidence="5 7" key="2">
    <citation type="submission" date="2023-11" db="EMBL/GenBank/DDBJ databases">
        <title>MicrobeMod: A computational toolkit for identifying prokaryotic methylation and restriction-modification with nanopore sequencing.</title>
        <authorList>
            <person name="Crits-Christoph A."/>
            <person name="Kang S.C."/>
            <person name="Lee H."/>
            <person name="Ostrov N."/>
        </authorList>
    </citation>
    <scope>NUCLEOTIDE SEQUENCE [LARGE SCALE GENOMIC DNA]</scope>
    <source>
        <strain evidence="5 7">ATCC 23090</strain>
    </source>
</reference>
<reference evidence="4 6" key="1">
    <citation type="submission" date="2016-11" db="EMBL/GenBank/DDBJ databases">
        <authorList>
            <person name="Jaros S."/>
            <person name="Januszkiewicz K."/>
            <person name="Wedrychowicz H."/>
        </authorList>
    </citation>
    <scope>NUCLEOTIDE SEQUENCE [LARGE SCALE GENOMIC DNA]</scope>
    <source>
        <strain evidence="4 6">DSM 784</strain>
    </source>
</reference>
<dbReference type="STRING" id="1004.SAMN05661012_04512"/>
<dbReference type="Pfam" id="PF13517">
    <property type="entry name" value="FG-GAP_3"/>
    <property type="match status" value="3"/>
</dbReference>
<evidence type="ECO:0000313" key="4">
    <source>
        <dbReference type="EMBL" id="SFW77754.1"/>
    </source>
</evidence>
<dbReference type="InterPro" id="IPR055353">
    <property type="entry name" value="DUF7619"/>
</dbReference>
<feature type="domain" description="DUF7619" evidence="3">
    <location>
        <begin position="1311"/>
        <end position="1446"/>
    </location>
</feature>
<protein>
    <submittedName>
        <fullName evidence="4">Conserved repeat domain-containing protein</fullName>
    </submittedName>
    <submittedName>
        <fullName evidence="5">FG-GAP-like repeat-containing protein</fullName>
    </submittedName>
</protein>
<dbReference type="EMBL" id="FPIZ01000016">
    <property type="protein sequence ID" value="SFW77754.1"/>
    <property type="molecule type" value="Genomic_DNA"/>
</dbReference>
<sequence>MKKGILLFILILLINKLFATGEPSTYFQIYVPPNNDAVRRDVALIVTAIYDSTTFEIIDDGADGDTDDSKSGILMAGQSYVLYIRDNGINDDARYASGGILKWDGDYFIVKSNKLVYASQSTNSDWQHDWVPSTDKKSIGQKFIIYSPPYSSSKRDINVFPYDNNTTVIFKKISTQPKTNTGFTDVKMGQDSVVFTRKLNIGEDIIYKYTNGRDIMGAGETYMIISDKPITVQYGALYGNERDGGGYVPTSNGSSSGELMYFAVPYQSGGEQEIRIVSWDDANAVKLERYNNGSWVAVKSFTLNRLQANDWVGKTEGNVSYSTVFRITCTAGKRVSVFEGNWFETGAPGTSDMATMVSAENGTTSGNKFLSYMAPPSSENNVVDPFTGKAFGQLLTHVYMFSIKGAVVTVKDAYTGGKKINRVFKIAPGRYADCYLTLSDWKSIYNGTGTPSGPERPYLLIESDNNISVMNSNFQDNWMCYTGTPLEQSFTEYSITSNSNAIPADTVKVTAYINAGSDVAGTKVQVIVEDGLKIVNSTFSGPATPTISGTINVDKDKITAEFDNTPNLKSGGQYKVETMMIAAANDNENAPIKKAVNSTVETIVTGMVNGQLQQSSTTEVVNVNPLNASKLIFSNFSDNLVSKDSTDSWTANWVDVNNDGYDDLFVPDRRSNFPCLLYLNDKKGGFARHTANSFVKDTAISMAGSWVDADNDGDLDLLVINNTRKPNAFYVNNNGTLVRNNDLPFVKNVSYYHGAAFADYDKDGKADLFLCNYFPTRYNELYHSTGSGGYEKELDDVIPMQANQSVGPTWADYDADGYPDLFVPNGNGYKNSLFHNEGNGKFSRVDNAVSNDGGQSVGSCWGDIDNDGDLDLFVTNANSKGNFLYINNGGGNFTKVVNSVVVKDKGTSHGCGFADIDNDGDQDLYVANDSNGSFLYLNDGKGNFTRKTDELPAFNFGKAMGTAWSDYDNDGDLDLFVSTHSGQVNGFFTNNGNSNAWLEIKLTGTVSNKSAVGADVFVKANNIWQMREVNSQSGFGGQNSYKQHFGLGKATTVDSIMVKWPGGIIQYIVNVAPRQIIQVTEPQSVKLVGALYNDLNNNCHRDAGEPLVPEGSVRVNNSYNIFSDKAGYFYTRLNAGAYTIVPLPGKNVVPACSKMNVTIALGKQPDTVWLPIILSCNGSDPAVIFGSTAIRKGYTNNQFTWMVSNKGISKIPFLVAKLKMPATVSISQASQPFSKTETVTENGIKYVIVSWNLSDMGAYEDRLISFNHSVSSTVNIGDTITFNAWIDGAVNDCDYSNNQSKATYTVVGAIDPNEMEVAPVGYGKGGYIMSSDVLTYTIKFQNIGNHPASDVYIIDELPEGLDLSTLKVVASSHPGVSMALSGNRLTFHFQNIYLTDSVSDANGSQGYISFSVSPDKGIMAGTTLVNAASIQFDQYKPVMTNSVTNTIQSYQQEEKLIEVAAYPNPAIDVINLSLSHKMGDYTNKYIRAVSLSNILGEVVFQKLFNPGDECRINLPVTLKGVVLLKVVDNDGDFYVKKILVSKN</sequence>
<dbReference type="InterPro" id="IPR013517">
    <property type="entry name" value="FG-GAP"/>
</dbReference>
<dbReference type="RefSeq" id="WP_072363493.1">
    <property type="nucleotide sequence ID" value="NZ_CP139972.1"/>
</dbReference>
<dbReference type="Gene3D" id="2.130.10.130">
    <property type="entry name" value="Integrin alpha, N-terminal"/>
    <property type="match status" value="2"/>
</dbReference>
<dbReference type="Pfam" id="PF07593">
    <property type="entry name" value="UnbV_ASPIC"/>
    <property type="match status" value="1"/>
</dbReference>
<dbReference type="InterPro" id="IPR027039">
    <property type="entry name" value="Crtac1"/>
</dbReference>
<dbReference type="Pfam" id="PF24595">
    <property type="entry name" value="DUF7619"/>
    <property type="match status" value="1"/>
</dbReference>